<feature type="transmembrane region" description="Helical" evidence="6">
    <location>
        <begin position="102"/>
        <end position="126"/>
    </location>
</feature>
<name>A0A3N4K9Z3_9PEZI</name>
<feature type="transmembrane region" description="Helical" evidence="6">
    <location>
        <begin position="193"/>
        <end position="218"/>
    </location>
</feature>
<proteinExistence type="predicted"/>
<organism evidence="7 8">
    <name type="scientific">Choiromyces venosus 120613-1</name>
    <dbReference type="NCBI Taxonomy" id="1336337"/>
    <lineage>
        <taxon>Eukaryota</taxon>
        <taxon>Fungi</taxon>
        <taxon>Dikarya</taxon>
        <taxon>Ascomycota</taxon>
        <taxon>Pezizomycotina</taxon>
        <taxon>Pezizomycetes</taxon>
        <taxon>Pezizales</taxon>
        <taxon>Tuberaceae</taxon>
        <taxon>Choiromyces</taxon>
    </lineage>
</organism>
<gene>
    <name evidence="7" type="ORF">L873DRAFT_1664093</name>
</gene>
<dbReference type="PANTHER" id="PTHR16201">
    <property type="entry name" value="SEVEN TRANSMEMBRANE PROTEIN 1-RELATED"/>
    <property type="match status" value="1"/>
</dbReference>
<dbReference type="Proteomes" id="UP000276215">
    <property type="component" value="Unassembled WGS sequence"/>
</dbReference>
<evidence type="ECO:0000313" key="8">
    <source>
        <dbReference type="Proteomes" id="UP000276215"/>
    </source>
</evidence>
<evidence type="ECO:0000256" key="5">
    <source>
        <dbReference type="SAM" id="MobiDB-lite"/>
    </source>
</evidence>
<feature type="transmembrane region" description="Helical" evidence="6">
    <location>
        <begin position="132"/>
        <end position="154"/>
    </location>
</feature>
<feature type="compositionally biased region" description="Low complexity" evidence="5">
    <location>
        <begin position="231"/>
        <end position="244"/>
    </location>
</feature>
<evidence type="ECO:0000256" key="4">
    <source>
        <dbReference type="ARBA" id="ARBA00023136"/>
    </source>
</evidence>
<dbReference type="GO" id="GO:0016020">
    <property type="term" value="C:membrane"/>
    <property type="evidence" value="ECO:0007669"/>
    <property type="project" value="UniProtKB-SubCell"/>
</dbReference>
<dbReference type="Pfam" id="PF04193">
    <property type="entry name" value="PQ-loop"/>
    <property type="match status" value="1"/>
</dbReference>
<feature type="transmembrane region" description="Helical" evidence="6">
    <location>
        <begin position="12"/>
        <end position="32"/>
    </location>
</feature>
<evidence type="ECO:0000256" key="1">
    <source>
        <dbReference type="ARBA" id="ARBA00004141"/>
    </source>
</evidence>
<evidence type="ECO:0000256" key="6">
    <source>
        <dbReference type="SAM" id="Phobius"/>
    </source>
</evidence>
<feature type="region of interest" description="Disordered" evidence="5">
    <location>
        <begin position="228"/>
        <end position="271"/>
    </location>
</feature>
<evidence type="ECO:0000313" key="7">
    <source>
        <dbReference type="EMBL" id="RPB05261.1"/>
    </source>
</evidence>
<dbReference type="Gene3D" id="1.20.1280.290">
    <property type="match status" value="2"/>
</dbReference>
<keyword evidence="3 6" id="KW-1133">Transmembrane helix</keyword>
<dbReference type="OrthoDB" id="407617at2759"/>
<evidence type="ECO:0000256" key="3">
    <source>
        <dbReference type="ARBA" id="ARBA00022989"/>
    </source>
</evidence>
<dbReference type="AlphaFoldDB" id="A0A3N4K9Z3"/>
<evidence type="ECO:0008006" key="9">
    <source>
        <dbReference type="Google" id="ProtNLM"/>
    </source>
</evidence>
<sequence>MPAQESIPPAANVLGTIGTVLWCVQLIPQIWCNYKNKSTEGLPGIMMLVWGLAGVPFGAYAVIQNLNIPIQIQPQVFASLSLISWAQCLHYASGWAVWSSSLLALSVAIACAGTEVALILTLQPIYDRGIEWPMLVVGIIASILLAAGLIPPYFEIWKRRGRVVGIDFVFLTIDWLGALFSIMSLVAQHTFDYLGGVLYLVVIVLESGIFISHWIWLFRTRKQRKAEKEANAAASTPSESSSSVDDAKSRISDIASTTESNNKDVEVKQEV</sequence>
<comment type="subcellular location">
    <subcellularLocation>
        <location evidence="1">Membrane</location>
        <topology evidence="1">Multi-pass membrane protein</topology>
    </subcellularLocation>
</comment>
<dbReference type="InterPro" id="IPR006603">
    <property type="entry name" value="PQ-loop_rpt"/>
</dbReference>
<evidence type="ECO:0000256" key="2">
    <source>
        <dbReference type="ARBA" id="ARBA00022692"/>
    </source>
</evidence>
<dbReference type="PANTHER" id="PTHR16201:SF37">
    <property type="entry name" value="PQ-LOOP REPEAT-CONTAINING PROTEIN"/>
    <property type="match status" value="1"/>
</dbReference>
<feature type="compositionally biased region" description="Basic and acidic residues" evidence="5">
    <location>
        <begin position="261"/>
        <end position="271"/>
    </location>
</feature>
<feature type="transmembrane region" description="Helical" evidence="6">
    <location>
        <begin position="44"/>
        <end position="63"/>
    </location>
</feature>
<reference evidence="7 8" key="1">
    <citation type="journal article" date="2018" name="Nat. Ecol. Evol.">
        <title>Pezizomycetes genomes reveal the molecular basis of ectomycorrhizal truffle lifestyle.</title>
        <authorList>
            <person name="Murat C."/>
            <person name="Payen T."/>
            <person name="Noel B."/>
            <person name="Kuo A."/>
            <person name="Morin E."/>
            <person name="Chen J."/>
            <person name="Kohler A."/>
            <person name="Krizsan K."/>
            <person name="Balestrini R."/>
            <person name="Da Silva C."/>
            <person name="Montanini B."/>
            <person name="Hainaut M."/>
            <person name="Levati E."/>
            <person name="Barry K.W."/>
            <person name="Belfiori B."/>
            <person name="Cichocki N."/>
            <person name="Clum A."/>
            <person name="Dockter R.B."/>
            <person name="Fauchery L."/>
            <person name="Guy J."/>
            <person name="Iotti M."/>
            <person name="Le Tacon F."/>
            <person name="Lindquist E.A."/>
            <person name="Lipzen A."/>
            <person name="Malagnac F."/>
            <person name="Mello A."/>
            <person name="Molinier V."/>
            <person name="Miyauchi S."/>
            <person name="Poulain J."/>
            <person name="Riccioni C."/>
            <person name="Rubini A."/>
            <person name="Sitrit Y."/>
            <person name="Splivallo R."/>
            <person name="Traeger S."/>
            <person name="Wang M."/>
            <person name="Zifcakova L."/>
            <person name="Wipf D."/>
            <person name="Zambonelli A."/>
            <person name="Paolocci F."/>
            <person name="Nowrousian M."/>
            <person name="Ottonello S."/>
            <person name="Baldrian P."/>
            <person name="Spatafora J.W."/>
            <person name="Henrissat B."/>
            <person name="Nagy L.G."/>
            <person name="Aury J.M."/>
            <person name="Wincker P."/>
            <person name="Grigoriev I.V."/>
            <person name="Bonfante P."/>
            <person name="Martin F.M."/>
        </authorList>
    </citation>
    <scope>NUCLEOTIDE SEQUENCE [LARGE SCALE GENOMIC DNA]</scope>
    <source>
        <strain evidence="7 8">120613-1</strain>
    </source>
</reference>
<keyword evidence="8" id="KW-1185">Reference proteome</keyword>
<dbReference type="InterPro" id="IPR051415">
    <property type="entry name" value="LAAT-1"/>
</dbReference>
<accession>A0A3N4K9Z3</accession>
<keyword evidence="2 6" id="KW-0812">Transmembrane</keyword>
<feature type="transmembrane region" description="Helical" evidence="6">
    <location>
        <begin position="166"/>
        <end position="187"/>
    </location>
</feature>
<protein>
    <recommendedName>
        <fullName evidence="9">PQ-loop-domain-containing protein</fullName>
    </recommendedName>
</protein>
<dbReference type="EMBL" id="ML120354">
    <property type="protein sequence ID" value="RPB05261.1"/>
    <property type="molecule type" value="Genomic_DNA"/>
</dbReference>
<keyword evidence="4 6" id="KW-0472">Membrane</keyword>
<dbReference type="SMART" id="SM00679">
    <property type="entry name" value="CTNS"/>
    <property type="match status" value="2"/>
</dbReference>